<protein>
    <submittedName>
        <fullName evidence="2">Uncharacterized protein</fullName>
    </submittedName>
</protein>
<dbReference type="EMBL" id="JAACJL010000045">
    <property type="protein sequence ID" value="KAF4614042.1"/>
    <property type="molecule type" value="Genomic_DNA"/>
</dbReference>
<accession>A0A8H4QMU7</accession>
<keyword evidence="3" id="KW-1185">Reference proteome</keyword>
<organism evidence="2 3">
    <name type="scientific">Agrocybe pediades</name>
    <dbReference type="NCBI Taxonomy" id="84607"/>
    <lineage>
        <taxon>Eukaryota</taxon>
        <taxon>Fungi</taxon>
        <taxon>Dikarya</taxon>
        <taxon>Basidiomycota</taxon>
        <taxon>Agaricomycotina</taxon>
        <taxon>Agaricomycetes</taxon>
        <taxon>Agaricomycetidae</taxon>
        <taxon>Agaricales</taxon>
        <taxon>Agaricineae</taxon>
        <taxon>Strophariaceae</taxon>
        <taxon>Agrocybe</taxon>
    </lineage>
</organism>
<evidence type="ECO:0000256" key="1">
    <source>
        <dbReference type="SAM" id="MobiDB-lite"/>
    </source>
</evidence>
<dbReference type="AlphaFoldDB" id="A0A8H4QMU7"/>
<proteinExistence type="predicted"/>
<evidence type="ECO:0000313" key="2">
    <source>
        <dbReference type="EMBL" id="KAF4614042.1"/>
    </source>
</evidence>
<name>A0A8H4QMU7_9AGAR</name>
<evidence type="ECO:0000313" key="3">
    <source>
        <dbReference type="Proteomes" id="UP000521872"/>
    </source>
</evidence>
<comment type="caution">
    <text evidence="2">The sequence shown here is derived from an EMBL/GenBank/DDBJ whole genome shotgun (WGS) entry which is preliminary data.</text>
</comment>
<sequence length="140" mass="15422">MTYIGRSESSDAEDEIQMFVDGYADDDGVEQPVSSGSPIVGGDDDIPYEGIIRPKQTATTDGQGDRNINHNEVRVMTEQEPDQVTDDDEEETLLNFQVVSPADDLLSSIREIIDPEMHYDSATNVTNYCTSPETSNAKSQ</sequence>
<reference evidence="2 3" key="1">
    <citation type="submission" date="2019-12" db="EMBL/GenBank/DDBJ databases">
        <authorList>
            <person name="Floudas D."/>
            <person name="Bentzer J."/>
            <person name="Ahren D."/>
            <person name="Johansson T."/>
            <person name="Persson P."/>
            <person name="Tunlid A."/>
        </authorList>
    </citation>
    <scope>NUCLEOTIDE SEQUENCE [LARGE SCALE GENOMIC DNA]</scope>
    <source>
        <strain evidence="2 3">CBS 102.39</strain>
    </source>
</reference>
<feature type="region of interest" description="Disordered" evidence="1">
    <location>
        <begin position="1"/>
        <end position="49"/>
    </location>
</feature>
<dbReference type="Proteomes" id="UP000521872">
    <property type="component" value="Unassembled WGS sequence"/>
</dbReference>
<gene>
    <name evidence="2" type="ORF">D9613_007442</name>
</gene>